<proteinExistence type="predicted"/>
<organism evidence="2 3">
    <name type="scientific">Dactylellina haptotyla (strain CBS 200.50)</name>
    <name type="common">Nematode-trapping fungus</name>
    <name type="synonym">Monacrosporium haptotylum</name>
    <dbReference type="NCBI Taxonomy" id="1284197"/>
    <lineage>
        <taxon>Eukaryota</taxon>
        <taxon>Fungi</taxon>
        <taxon>Dikarya</taxon>
        <taxon>Ascomycota</taxon>
        <taxon>Pezizomycotina</taxon>
        <taxon>Orbiliomycetes</taxon>
        <taxon>Orbiliales</taxon>
        <taxon>Orbiliaceae</taxon>
        <taxon>Dactylellina</taxon>
    </lineage>
</organism>
<accession>S8A3J3</accession>
<reference evidence="2 3" key="1">
    <citation type="journal article" date="2013" name="PLoS Genet.">
        <title>Genomic mechanisms accounting for the adaptation to parasitism in nematode-trapping fungi.</title>
        <authorList>
            <person name="Meerupati T."/>
            <person name="Andersson K.M."/>
            <person name="Friman E."/>
            <person name="Kumar D."/>
            <person name="Tunlid A."/>
            <person name="Ahren D."/>
        </authorList>
    </citation>
    <scope>NUCLEOTIDE SEQUENCE [LARGE SCALE GENOMIC DNA]</scope>
    <source>
        <strain evidence="2 3">CBS 200.50</strain>
    </source>
</reference>
<protein>
    <submittedName>
        <fullName evidence="2">Uncharacterized protein</fullName>
    </submittedName>
</protein>
<dbReference type="EMBL" id="AQGS01000677">
    <property type="protein sequence ID" value="EPS37304.1"/>
    <property type="molecule type" value="Genomic_DNA"/>
</dbReference>
<dbReference type="Proteomes" id="UP000015100">
    <property type="component" value="Unassembled WGS sequence"/>
</dbReference>
<evidence type="ECO:0000313" key="3">
    <source>
        <dbReference type="Proteomes" id="UP000015100"/>
    </source>
</evidence>
<feature type="compositionally biased region" description="Basic and acidic residues" evidence="1">
    <location>
        <begin position="72"/>
        <end position="83"/>
    </location>
</feature>
<reference evidence="3" key="2">
    <citation type="submission" date="2013-04" db="EMBL/GenBank/DDBJ databases">
        <title>Genomic mechanisms accounting for the adaptation to parasitism in nematode-trapping fungi.</title>
        <authorList>
            <person name="Ahren D.G."/>
        </authorList>
    </citation>
    <scope>NUCLEOTIDE SEQUENCE [LARGE SCALE GENOMIC DNA]</scope>
    <source>
        <strain evidence="3">CBS 200.50</strain>
    </source>
</reference>
<dbReference type="OMA" id="MEQEHAK"/>
<gene>
    <name evidence="2" type="ORF">H072_9034</name>
</gene>
<comment type="caution">
    <text evidence="2">The sequence shown here is derived from an EMBL/GenBank/DDBJ whole genome shotgun (WGS) entry which is preliminary data.</text>
</comment>
<dbReference type="OrthoDB" id="5333626at2759"/>
<feature type="region of interest" description="Disordered" evidence="1">
    <location>
        <begin position="1"/>
        <end position="31"/>
    </location>
</feature>
<feature type="compositionally biased region" description="Basic residues" evidence="1">
    <location>
        <begin position="1"/>
        <end position="13"/>
    </location>
</feature>
<sequence>MHIRTKLFRRHKKASDTPENTEQMDAMPHDPSSTFVKMQRRVSSISFASCFSGGSGNGRHSISSFRSRRRESKATEAEPEKTKPKYFHTPQYAAEGHTRTTSTIPFAMRPLSADVTIHPVRASAPVPYGMRPLSSEITIEPVRTSAQIMGEERAKYAAGQGGRVHLVGSSQ</sequence>
<dbReference type="HOGENOM" id="CLU_133364_0_0_1"/>
<keyword evidence="3" id="KW-1185">Reference proteome</keyword>
<evidence type="ECO:0000313" key="2">
    <source>
        <dbReference type="EMBL" id="EPS37304.1"/>
    </source>
</evidence>
<name>S8A3J3_DACHA</name>
<feature type="region of interest" description="Disordered" evidence="1">
    <location>
        <begin position="48"/>
        <end position="86"/>
    </location>
</feature>
<dbReference type="AlphaFoldDB" id="S8A3J3"/>
<evidence type="ECO:0000256" key="1">
    <source>
        <dbReference type="SAM" id="MobiDB-lite"/>
    </source>
</evidence>